<sequence length="122" mass="13988">SQANIDQNFENSIVDIRMIAAQTCICCMTAKSNIHNPRRDAATPPISIHAEIEATHTNKKHHWSRENNLVECSGIRKVDTCIQIDHKPVRKVDNLECTIGCFRIQIPVFSRNRTLILNRKNR</sequence>
<protein>
    <submittedName>
        <fullName evidence="1">Uncharacterized protein</fullName>
    </submittedName>
</protein>
<evidence type="ECO:0000313" key="1">
    <source>
        <dbReference type="EMBL" id="OAY73395.1"/>
    </source>
</evidence>
<feature type="non-terminal residue" evidence="1">
    <location>
        <position position="1"/>
    </location>
</feature>
<accession>A0A199V9B1</accession>
<reference evidence="1 2" key="1">
    <citation type="journal article" date="2016" name="DNA Res.">
        <title>The draft genome of MD-2 pineapple using hybrid error correction of long reads.</title>
        <authorList>
            <person name="Redwan R.M."/>
            <person name="Saidin A."/>
            <person name="Kumar S.V."/>
        </authorList>
    </citation>
    <scope>NUCLEOTIDE SEQUENCE [LARGE SCALE GENOMIC DNA]</scope>
    <source>
        <strain evidence="2">cv. MD2</strain>
        <tissue evidence="1">Leaf</tissue>
    </source>
</reference>
<comment type="caution">
    <text evidence="1">The sequence shown here is derived from an EMBL/GenBank/DDBJ whole genome shotgun (WGS) entry which is preliminary data.</text>
</comment>
<proteinExistence type="predicted"/>
<dbReference type="Proteomes" id="UP000092600">
    <property type="component" value="Unassembled WGS sequence"/>
</dbReference>
<dbReference type="EMBL" id="LSRQ01002721">
    <property type="protein sequence ID" value="OAY73395.1"/>
    <property type="molecule type" value="Genomic_DNA"/>
</dbReference>
<gene>
    <name evidence="1" type="ORF">ACMD2_10756</name>
</gene>
<organism evidence="1 2">
    <name type="scientific">Ananas comosus</name>
    <name type="common">Pineapple</name>
    <name type="synonym">Ananas ananas</name>
    <dbReference type="NCBI Taxonomy" id="4615"/>
    <lineage>
        <taxon>Eukaryota</taxon>
        <taxon>Viridiplantae</taxon>
        <taxon>Streptophyta</taxon>
        <taxon>Embryophyta</taxon>
        <taxon>Tracheophyta</taxon>
        <taxon>Spermatophyta</taxon>
        <taxon>Magnoliopsida</taxon>
        <taxon>Liliopsida</taxon>
        <taxon>Poales</taxon>
        <taxon>Bromeliaceae</taxon>
        <taxon>Bromelioideae</taxon>
        <taxon>Ananas</taxon>
    </lineage>
</organism>
<name>A0A199V9B1_ANACO</name>
<dbReference type="AlphaFoldDB" id="A0A199V9B1"/>
<evidence type="ECO:0000313" key="2">
    <source>
        <dbReference type="Proteomes" id="UP000092600"/>
    </source>
</evidence>